<dbReference type="PANTHER" id="PTHR45228:SF4">
    <property type="entry name" value="LIPOPROTEIN"/>
    <property type="match status" value="1"/>
</dbReference>
<sequence>MEPPLRAENILFVDDETSILEVAKEFFTLRGYKVFTATNGQQAYEILKSHKIDCCFTDINMPIMNGIELAEKINRLDNTIPVVIMTGFPSLENTLKTLKNGVVDFLIKPVNLHHMELCIQRVLQQRQLFVENILLKQAAEQKARLEKLNRELTQKVKDLKTMNRITNEFLTLTTSADVFDRLVRMAADLVHADAAVFHLTHEMLETPIAISRFLSTSEPSSPRDLPEVPTEFILEIGRDQLPVIAPPESANLQQMSVATLMASPLTIRGRVFGVLTAFRKTGRSTFAEKDLFYLSVMANHAAYAIENLALYENIYQNLFSTIYAFVRAIGARDSYTEQHSNRVTCVARIIAEHIGCSQEELEILHTAGLLHDIGKIGIRDDILLKPARLTDEEFEIIKTHTTIGANIVGQLGLWEREQAIIRSHHERYDGKGYPDGLKGENIPFLARILTVADVYDALTSDRTYRPRMSEEAMLQIIRDGRGTQFDAKVVDVFLELFQQGKIQFQHICKGIPITN</sequence>
<keyword evidence="1" id="KW-0808">Transferase</keyword>
<dbReference type="Gene3D" id="1.10.3210.10">
    <property type="entry name" value="Hypothetical protein af1432"/>
    <property type="match status" value="1"/>
</dbReference>
<name>A0A7C4RT24_9BACT</name>
<dbReference type="CDD" id="cd00077">
    <property type="entry name" value="HDc"/>
    <property type="match status" value="1"/>
</dbReference>
<keyword evidence="3" id="KW-0597">Phosphoprotein</keyword>
<feature type="modified residue" description="4-aspartylphosphate" evidence="3">
    <location>
        <position position="58"/>
    </location>
</feature>
<dbReference type="Gene3D" id="3.30.450.40">
    <property type="match status" value="1"/>
</dbReference>
<dbReference type="SUPFAM" id="SSF55781">
    <property type="entry name" value="GAF domain-like"/>
    <property type="match status" value="1"/>
</dbReference>
<evidence type="ECO:0000313" key="7">
    <source>
        <dbReference type="EMBL" id="HGU33448.1"/>
    </source>
</evidence>
<gene>
    <name evidence="7" type="ORF">ENS29_11395</name>
</gene>
<dbReference type="SMART" id="SM00065">
    <property type="entry name" value="GAF"/>
    <property type="match status" value="1"/>
</dbReference>
<dbReference type="PROSITE" id="PS50110">
    <property type="entry name" value="RESPONSE_REGULATORY"/>
    <property type="match status" value="1"/>
</dbReference>
<evidence type="ECO:0000259" key="6">
    <source>
        <dbReference type="PROSITE" id="PS51832"/>
    </source>
</evidence>
<dbReference type="GO" id="GO:0016301">
    <property type="term" value="F:kinase activity"/>
    <property type="evidence" value="ECO:0007669"/>
    <property type="project" value="UniProtKB-KW"/>
</dbReference>
<feature type="coiled-coil region" evidence="4">
    <location>
        <begin position="131"/>
        <end position="165"/>
    </location>
</feature>
<dbReference type="Gene3D" id="3.40.50.2300">
    <property type="match status" value="1"/>
</dbReference>
<dbReference type="InterPro" id="IPR003607">
    <property type="entry name" value="HD/PDEase_dom"/>
</dbReference>
<comment type="caution">
    <text evidence="7">The sequence shown here is derived from an EMBL/GenBank/DDBJ whole genome shotgun (WGS) entry which is preliminary data.</text>
</comment>
<evidence type="ECO:0000256" key="4">
    <source>
        <dbReference type="SAM" id="Coils"/>
    </source>
</evidence>
<dbReference type="SUPFAM" id="SSF109604">
    <property type="entry name" value="HD-domain/PDEase-like"/>
    <property type="match status" value="1"/>
</dbReference>
<evidence type="ECO:0000256" key="1">
    <source>
        <dbReference type="ARBA" id="ARBA00022679"/>
    </source>
</evidence>
<dbReference type="SUPFAM" id="SSF52172">
    <property type="entry name" value="CheY-like"/>
    <property type="match status" value="1"/>
</dbReference>
<keyword evidence="4" id="KW-0175">Coiled coil</keyword>
<reference evidence="7" key="1">
    <citation type="journal article" date="2020" name="mSystems">
        <title>Genome- and Community-Level Interaction Insights into Carbon Utilization and Element Cycling Functions of Hydrothermarchaeota in Hydrothermal Sediment.</title>
        <authorList>
            <person name="Zhou Z."/>
            <person name="Liu Y."/>
            <person name="Xu W."/>
            <person name="Pan J."/>
            <person name="Luo Z.H."/>
            <person name="Li M."/>
        </authorList>
    </citation>
    <scope>NUCLEOTIDE SEQUENCE [LARGE SCALE GENOMIC DNA]</scope>
    <source>
        <strain evidence="7">SpSt-477</strain>
    </source>
</reference>
<dbReference type="InterPro" id="IPR006675">
    <property type="entry name" value="HDIG_dom"/>
</dbReference>
<dbReference type="InterPro" id="IPR001789">
    <property type="entry name" value="Sig_transdc_resp-reg_receiver"/>
</dbReference>
<dbReference type="InterPro" id="IPR037522">
    <property type="entry name" value="HD_GYP_dom"/>
</dbReference>
<dbReference type="EMBL" id="DSUH01000261">
    <property type="protein sequence ID" value="HGU33448.1"/>
    <property type="molecule type" value="Genomic_DNA"/>
</dbReference>
<evidence type="ECO:0000259" key="5">
    <source>
        <dbReference type="PROSITE" id="PS50110"/>
    </source>
</evidence>
<dbReference type="InterPro" id="IPR029016">
    <property type="entry name" value="GAF-like_dom_sf"/>
</dbReference>
<dbReference type="SMART" id="SM00448">
    <property type="entry name" value="REC"/>
    <property type="match status" value="1"/>
</dbReference>
<dbReference type="Pfam" id="PF13487">
    <property type="entry name" value="HD_5"/>
    <property type="match status" value="1"/>
</dbReference>
<protein>
    <submittedName>
        <fullName evidence="7">Response regulator</fullName>
    </submittedName>
</protein>
<keyword evidence="2" id="KW-0418">Kinase</keyword>
<proteinExistence type="predicted"/>
<dbReference type="PROSITE" id="PS51832">
    <property type="entry name" value="HD_GYP"/>
    <property type="match status" value="1"/>
</dbReference>
<feature type="domain" description="HD-GYP" evidence="6">
    <location>
        <begin position="314"/>
        <end position="509"/>
    </location>
</feature>
<dbReference type="GO" id="GO:0000160">
    <property type="term" value="P:phosphorelay signal transduction system"/>
    <property type="evidence" value="ECO:0007669"/>
    <property type="project" value="InterPro"/>
</dbReference>
<dbReference type="AlphaFoldDB" id="A0A7C4RT24"/>
<accession>A0A7C4RT24</accession>
<dbReference type="InterPro" id="IPR003018">
    <property type="entry name" value="GAF"/>
</dbReference>
<feature type="domain" description="Response regulatory" evidence="5">
    <location>
        <begin position="9"/>
        <end position="123"/>
    </location>
</feature>
<dbReference type="Pfam" id="PF01590">
    <property type="entry name" value="GAF"/>
    <property type="match status" value="1"/>
</dbReference>
<dbReference type="NCBIfam" id="TIGR00277">
    <property type="entry name" value="HDIG"/>
    <property type="match status" value="1"/>
</dbReference>
<dbReference type="PANTHER" id="PTHR45228">
    <property type="entry name" value="CYCLIC DI-GMP PHOSPHODIESTERASE TM_0186-RELATED"/>
    <property type="match status" value="1"/>
</dbReference>
<dbReference type="SMART" id="SM00471">
    <property type="entry name" value="HDc"/>
    <property type="match status" value="1"/>
</dbReference>
<dbReference type="InterPro" id="IPR011006">
    <property type="entry name" value="CheY-like_superfamily"/>
</dbReference>
<dbReference type="Pfam" id="PF00072">
    <property type="entry name" value="Response_reg"/>
    <property type="match status" value="1"/>
</dbReference>
<evidence type="ECO:0000256" key="2">
    <source>
        <dbReference type="ARBA" id="ARBA00022777"/>
    </source>
</evidence>
<dbReference type="InterPro" id="IPR052020">
    <property type="entry name" value="Cyclic_di-GMP/3'3'-cGAMP_PDE"/>
</dbReference>
<organism evidence="7">
    <name type="scientific">Desulfatirhabdium butyrativorans</name>
    <dbReference type="NCBI Taxonomy" id="340467"/>
    <lineage>
        <taxon>Bacteria</taxon>
        <taxon>Pseudomonadati</taxon>
        <taxon>Thermodesulfobacteriota</taxon>
        <taxon>Desulfobacteria</taxon>
        <taxon>Desulfobacterales</taxon>
        <taxon>Desulfatirhabdiaceae</taxon>
        <taxon>Desulfatirhabdium</taxon>
    </lineage>
</organism>
<evidence type="ECO:0000256" key="3">
    <source>
        <dbReference type="PROSITE-ProRule" id="PRU00169"/>
    </source>
</evidence>